<reference evidence="4" key="1">
    <citation type="journal article" date="2018" name="Nat. Microbiol.">
        <title>Leveraging single-cell genomics to expand the fungal tree of life.</title>
        <authorList>
            <person name="Ahrendt S.R."/>
            <person name="Quandt C.A."/>
            <person name="Ciobanu D."/>
            <person name="Clum A."/>
            <person name="Salamov A."/>
            <person name="Andreopoulos B."/>
            <person name="Cheng J.F."/>
            <person name="Woyke T."/>
            <person name="Pelin A."/>
            <person name="Henrissat B."/>
            <person name="Reynolds N.K."/>
            <person name="Benny G.L."/>
            <person name="Smith M.E."/>
            <person name="James T.Y."/>
            <person name="Grigoriev I.V."/>
        </authorList>
    </citation>
    <scope>NUCLEOTIDE SEQUENCE [LARGE SCALE GENOMIC DNA]</scope>
</reference>
<evidence type="ECO:0000313" key="3">
    <source>
        <dbReference type="EMBL" id="RKO92681.1"/>
    </source>
</evidence>
<protein>
    <submittedName>
        <fullName evidence="3">Uncharacterized protein</fullName>
    </submittedName>
</protein>
<sequence length="162" mass="18559">MSPGKDWIFDTNVNSHSFLHLKNSVPADTISNLVKELLTTLDQLCLSSTLGEYSTRLDMIQTFHAHLLAASADVPSSRQPRFRAVINVLWNVHHYYSQYEAEVAATIKRLRKPIVKELDGYVSIASWKDVNVYALKESATRTHHHLHKFVKKYRLILDTSVK</sequence>
<gene>
    <name evidence="3" type="ORF">BDK51DRAFT_16121</name>
</gene>
<evidence type="ECO:0000256" key="1">
    <source>
        <dbReference type="ARBA" id="ARBA00022741"/>
    </source>
</evidence>
<dbReference type="PANTHER" id="PTHR48103:SF2">
    <property type="entry name" value="MIDASIN"/>
    <property type="match status" value="1"/>
</dbReference>
<dbReference type="EMBL" id="KZ994538">
    <property type="protein sequence ID" value="RKO92681.1"/>
    <property type="molecule type" value="Genomic_DNA"/>
</dbReference>
<dbReference type="OrthoDB" id="5186at2759"/>
<organism evidence="3 4">
    <name type="scientific">Blyttiomyces helicus</name>
    <dbReference type="NCBI Taxonomy" id="388810"/>
    <lineage>
        <taxon>Eukaryota</taxon>
        <taxon>Fungi</taxon>
        <taxon>Fungi incertae sedis</taxon>
        <taxon>Chytridiomycota</taxon>
        <taxon>Chytridiomycota incertae sedis</taxon>
        <taxon>Chytridiomycetes</taxon>
        <taxon>Chytridiomycetes incertae sedis</taxon>
        <taxon>Blyttiomyces</taxon>
    </lineage>
</organism>
<keyword evidence="1" id="KW-0547">Nucleotide-binding</keyword>
<dbReference type="GO" id="GO:0005634">
    <property type="term" value="C:nucleus"/>
    <property type="evidence" value="ECO:0007669"/>
    <property type="project" value="TreeGrafter"/>
</dbReference>
<dbReference type="AlphaFoldDB" id="A0A4P9WII3"/>
<name>A0A4P9WII3_9FUNG</name>
<dbReference type="GO" id="GO:0030687">
    <property type="term" value="C:preribosome, large subunit precursor"/>
    <property type="evidence" value="ECO:0007669"/>
    <property type="project" value="TreeGrafter"/>
</dbReference>
<dbReference type="Proteomes" id="UP000269721">
    <property type="component" value="Unassembled WGS sequence"/>
</dbReference>
<dbReference type="PANTHER" id="PTHR48103">
    <property type="entry name" value="MIDASIN-RELATED"/>
    <property type="match status" value="1"/>
</dbReference>
<keyword evidence="4" id="KW-1185">Reference proteome</keyword>
<evidence type="ECO:0000313" key="4">
    <source>
        <dbReference type="Proteomes" id="UP000269721"/>
    </source>
</evidence>
<proteinExistence type="predicted"/>
<feature type="non-terminal residue" evidence="3">
    <location>
        <position position="162"/>
    </location>
</feature>
<keyword evidence="2" id="KW-0067">ATP-binding</keyword>
<dbReference type="GO" id="GO:0000027">
    <property type="term" value="P:ribosomal large subunit assembly"/>
    <property type="evidence" value="ECO:0007669"/>
    <property type="project" value="TreeGrafter"/>
</dbReference>
<dbReference type="GO" id="GO:0000055">
    <property type="term" value="P:ribosomal large subunit export from nucleus"/>
    <property type="evidence" value="ECO:0007669"/>
    <property type="project" value="TreeGrafter"/>
</dbReference>
<accession>A0A4P9WII3</accession>
<dbReference type="GO" id="GO:0005524">
    <property type="term" value="F:ATP binding"/>
    <property type="evidence" value="ECO:0007669"/>
    <property type="project" value="UniProtKB-KW"/>
</dbReference>
<evidence type="ECO:0000256" key="2">
    <source>
        <dbReference type="ARBA" id="ARBA00022840"/>
    </source>
</evidence>